<sequence>MKNIQCFLIDNDPAIQFQDAIRQLGYRVTLAKPTADERTSDSKPEIPDVLAFSAPVASQPALRDLVAAYHRHPAPIVAVAPQQADGSAAAFLLRPLQNNRLDRVLQEAADCFSESERLRQENQELRQCLEDRKIIEKAKGILMKTRNIDENRAFHHLQHVARSQSIKMVDVARVILSTTLDPVDG</sequence>
<dbReference type="AlphaFoldDB" id="A0A518E2Q6"/>
<keyword evidence="3" id="KW-1185">Reference proteome</keyword>
<dbReference type="Pfam" id="PF03861">
    <property type="entry name" value="ANTAR"/>
    <property type="match status" value="1"/>
</dbReference>
<organism evidence="2 3">
    <name type="scientific">Lignipirellula cremea</name>
    <dbReference type="NCBI Taxonomy" id="2528010"/>
    <lineage>
        <taxon>Bacteria</taxon>
        <taxon>Pseudomonadati</taxon>
        <taxon>Planctomycetota</taxon>
        <taxon>Planctomycetia</taxon>
        <taxon>Pirellulales</taxon>
        <taxon>Pirellulaceae</taxon>
        <taxon>Lignipirellula</taxon>
    </lineage>
</organism>
<accession>A0A518E2Q6</accession>
<evidence type="ECO:0000313" key="3">
    <source>
        <dbReference type="Proteomes" id="UP000317648"/>
    </source>
</evidence>
<gene>
    <name evidence="2" type="primary">pdtaR_2</name>
    <name evidence="2" type="ORF">Pla8534_62190</name>
</gene>
<dbReference type="Proteomes" id="UP000317648">
    <property type="component" value="Chromosome"/>
</dbReference>
<dbReference type="CDD" id="cd01653">
    <property type="entry name" value="GATase1"/>
    <property type="match status" value="1"/>
</dbReference>
<dbReference type="EMBL" id="CP036433">
    <property type="protein sequence ID" value="QDU98352.1"/>
    <property type="molecule type" value="Genomic_DNA"/>
</dbReference>
<dbReference type="SUPFAM" id="SSF52172">
    <property type="entry name" value="CheY-like"/>
    <property type="match status" value="1"/>
</dbReference>
<dbReference type="Gene3D" id="1.10.10.10">
    <property type="entry name" value="Winged helix-like DNA-binding domain superfamily/Winged helix DNA-binding domain"/>
    <property type="match status" value="1"/>
</dbReference>
<protein>
    <submittedName>
        <fullName evidence="2">Putative transcriptional regulatory protein pdtaR</fullName>
    </submittedName>
</protein>
<dbReference type="PROSITE" id="PS50921">
    <property type="entry name" value="ANTAR"/>
    <property type="match status" value="1"/>
</dbReference>
<dbReference type="KEGG" id="lcre:Pla8534_62190"/>
<proteinExistence type="predicted"/>
<dbReference type="InterPro" id="IPR008327">
    <property type="entry name" value="Sig_transdc_resp-reg_antiterm"/>
</dbReference>
<dbReference type="InterPro" id="IPR036388">
    <property type="entry name" value="WH-like_DNA-bd_sf"/>
</dbReference>
<feature type="domain" description="ANTAR" evidence="1">
    <location>
        <begin position="115"/>
        <end position="176"/>
    </location>
</feature>
<evidence type="ECO:0000313" key="2">
    <source>
        <dbReference type="EMBL" id="QDU98352.1"/>
    </source>
</evidence>
<dbReference type="SMART" id="SM01012">
    <property type="entry name" value="ANTAR"/>
    <property type="match status" value="1"/>
</dbReference>
<reference evidence="2 3" key="1">
    <citation type="submission" date="2019-02" db="EMBL/GenBank/DDBJ databases">
        <title>Deep-cultivation of Planctomycetes and their phenomic and genomic characterization uncovers novel biology.</title>
        <authorList>
            <person name="Wiegand S."/>
            <person name="Jogler M."/>
            <person name="Boedeker C."/>
            <person name="Pinto D."/>
            <person name="Vollmers J."/>
            <person name="Rivas-Marin E."/>
            <person name="Kohn T."/>
            <person name="Peeters S.H."/>
            <person name="Heuer A."/>
            <person name="Rast P."/>
            <person name="Oberbeckmann S."/>
            <person name="Bunk B."/>
            <person name="Jeske O."/>
            <person name="Meyerdierks A."/>
            <person name="Storesund J.E."/>
            <person name="Kallscheuer N."/>
            <person name="Luecker S."/>
            <person name="Lage O.M."/>
            <person name="Pohl T."/>
            <person name="Merkel B.J."/>
            <person name="Hornburger P."/>
            <person name="Mueller R.-W."/>
            <person name="Bruemmer F."/>
            <person name="Labrenz M."/>
            <person name="Spormann A.M."/>
            <person name="Op den Camp H."/>
            <person name="Overmann J."/>
            <person name="Amann R."/>
            <person name="Jetten M.S.M."/>
            <person name="Mascher T."/>
            <person name="Medema M.H."/>
            <person name="Devos D.P."/>
            <person name="Kaster A.-K."/>
            <person name="Ovreas L."/>
            <person name="Rohde M."/>
            <person name="Galperin M.Y."/>
            <person name="Jogler C."/>
        </authorList>
    </citation>
    <scope>NUCLEOTIDE SEQUENCE [LARGE SCALE GENOMIC DNA]</scope>
    <source>
        <strain evidence="2 3">Pla85_3_4</strain>
    </source>
</reference>
<dbReference type="RefSeq" id="WP_145057538.1">
    <property type="nucleotide sequence ID" value="NZ_CP036433.1"/>
</dbReference>
<dbReference type="InterPro" id="IPR011006">
    <property type="entry name" value="CheY-like_superfamily"/>
</dbReference>
<dbReference type="GO" id="GO:0003723">
    <property type="term" value="F:RNA binding"/>
    <property type="evidence" value="ECO:0007669"/>
    <property type="project" value="InterPro"/>
</dbReference>
<dbReference type="PIRSF" id="PIRSF036382">
    <property type="entry name" value="RR_antiterm"/>
    <property type="match status" value="1"/>
</dbReference>
<dbReference type="InterPro" id="IPR005561">
    <property type="entry name" value="ANTAR"/>
</dbReference>
<name>A0A518E2Q6_9BACT</name>
<evidence type="ECO:0000259" key="1">
    <source>
        <dbReference type="PROSITE" id="PS50921"/>
    </source>
</evidence>
<dbReference type="OrthoDB" id="9779069at2"/>